<organism evidence="1 2">
    <name type="scientific">Alteribacter keqinensis</name>
    <dbReference type="NCBI Taxonomy" id="2483800"/>
    <lineage>
        <taxon>Bacteria</taxon>
        <taxon>Bacillati</taxon>
        <taxon>Bacillota</taxon>
        <taxon>Bacilli</taxon>
        <taxon>Bacillales</taxon>
        <taxon>Bacillaceae</taxon>
        <taxon>Alteribacter</taxon>
    </lineage>
</organism>
<evidence type="ECO:0000313" key="2">
    <source>
        <dbReference type="Proteomes" id="UP000278746"/>
    </source>
</evidence>
<protein>
    <submittedName>
        <fullName evidence="1">Uncharacterized protein</fullName>
    </submittedName>
</protein>
<dbReference type="RefSeq" id="WP_122896056.1">
    <property type="nucleotide sequence ID" value="NZ_RHIB01000001.1"/>
</dbReference>
<name>A0A3M7TTJ2_9BACI</name>
<proteinExistence type="predicted"/>
<reference evidence="1 2" key="1">
    <citation type="submission" date="2018-10" db="EMBL/GenBank/DDBJ databases">
        <title>Bacillus Keqinensis sp. nov., a moderately halophilic bacterium isolated from a saline-alkaline lake.</title>
        <authorList>
            <person name="Wang H."/>
        </authorList>
    </citation>
    <scope>NUCLEOTIDE SEQUENCE [LARGE SCALE GENOMIC DNA]</scope>
    <source>
        <strain evidence="1 2">KQ-3</strain>
    </source>
</reference>
<dbReference type="OrthoDB" id="2940649at2"/>
<dbReference type="Proteomes" id="UP000278746">
    <property type="component" value="Unassembled WGS sequence"/>
</dbReference>
<evidence type="ECO:0000313" key="1">
    <source>
        <dbReference type="EMBL" id="RNA68531.1"/>
    </source>
</evidence>
<dbReference type="EMBL" id="RHIB01000001">
    <property type="protein sequence ID" value="RNA68531.1"/>
    <property type="molecule type" value="Genomic_DNA"/>
</dbReference>
<dbReference type="AlphaFoldDB" id="A0A3M7TTJ2"/>
<gene>
    <name evidence="1" type="ORF">EBO34_00730</name>
</gene>
<comment type="caution">
    <text evidence="1">The sequence shown here is derived from an EMBL/GenBank/DDBJ whole genome shotgun (WGS) entry which is preliminary data.</text>
</comment>
<keyword evidence="2" id="KW-1185">Reference proteome</keyword>
<sequence length="85" mass="9769">MDMLYIVILFTSQVDYMYVSATPFNETDRTPALTISGTDGSEFYINGDFVYLKRKVTSSNVTLLEEVYEDYLLESGKELVIFDIE</sequence>
<accession>A0A3M7TTJ2</accession>